<dbReference type="EMBL" id="CM008962">
    <property type="protein sequence ID" value="PNW88702.1"/>
    <property type="molecule type" value="Genomic_DNA"/>
</dbReference>
<feature type="region of interest" description="Disordered" evidence="1">
    <location>
        <begin position="85"/>
        <end position="135"/>
    </location>
</feature>
<evidence type="ECO:0000313" key="3">
    <source>
        <dbReference type="Proteomes" id="UP000006906"/>
    </source>
</evidence>
<dbReference type="OrthoDB" id="542495at2759"/>
<evidence type="ECO:0000313" key="2">
    <source>
        <dbReference type="EMBL" id="PNW88702.1"/>
    </source>
</evidence>
<proteinExistence type="predicted"/>
<sequence length="135" mass="14533">MDGPSTSSSTPAASTSESRTWSNFGWSIAVRLHAAWACFDKWAGWLIGLDNSPYQWAVAEYQLQKAEEERELQRRLKSENLVRRNMEEGAGLEDDATARTGGAGDAGSSGGSAGGGGEAQRDLEMTRPHSNAISR</sequence>
<dbReference type="Proteomes" id="UP000006906">
    <property type="component" value="Chromosome 1"/>
</dbReference>
<dbReference type="ExpressionAtlas" id="A0A2K3E7E4">
    <property type="expression patterns" value="baseline"/>
</dbReference>
<gene>
    <name evidence="2" type="ORF">CHLRE_01g040900v5</name>
</gene>
<name>A0A2K3E7E4_CHLRE</name>
<dbReference type="AlphaFoldDB" id="A0A2K3E7E4"/>
<feature type="compositionally biased region" description="Gly residues" evidence="1">
    <location>
        <begin position="101"/>
        <end position="118"/>
    </location>
</feature>
<dbReference type="RefSeq" id="XP_042928714.1">
    <property type="nucleotide sequence ID" value="XM_043058800.1"/>
</dbReference>
<protein>
    <submittedName>
        <fullName evidence="2">Uncharacterized protein</fullName>
    </submittedName>
</protein>
<evidence type="ECO:0000256" key="1">
    <source>
        <dbReference type="SAM" id="MobiDB-lite"/>
    </source>
</evidence>
<reference evidence="2 3" key="1">
    <citation type="journal article" date="2007" name="Science">
        <title>The Chlamydomonas genome reveals the evolution of key animal and plant functions.</title>
        <authorList>
            <person name="Merchant S.S."/>
            <person name="Prochnik S.E."/>
            <person name="Vallon O."/>
            <person name="Harris E.H."/>
            <person name="Karpowicz S.J."/>
            <person name="Witman G.B."/>
            <person name="Terry A."/>
            <person name="Salamov A."/>
            <person name="Fritz-Laylin L.K."/>
            <person name="Marechal-Drouard L."/>
            <person name="Marshall W.F."/>
            <person name="Qu L.H."/>
            <person name="Nelson D.R."/>
            <person name="Sanderfoot A.A."/>
            <person name="Spalding M.H."/>
            <person name="Kapitonov V.V."/>
            <person name="Ren Q."/>
            <person name="Ferris P."/>
            <person name="Lindquist E."/>
            <person name="Shapiro H."/>
            <person name="Lucas S.M."/>
            <person name="Grimwood J."/>
            <person name="Schmutz J."/>
            <person name="Cardol P."/>
            <person name="Cerutti H."/>
            <person name="Chanfreau G."/>
            <person name="Chen C.L."/>
            <person name="Cognat V."/>
            <person name="Croft M.T."/>
            <person name="Dent R."/>
            <person name="Dutcher S."/>
            <person name="Fernandez E."/>
            <person name="Fukuzawa H."/>
            <person name="Gonzalez-Ballester D."/>
            <person name="Gonzalez-Halphen D."/>
            <person name="Hallmann A."/>
            <person name="Hanikenne M."/>
            <person name="Hippler M."/>
            <person name="Inwood W."/>
            <person name="Jabbari K."/>
            <person name="Kalanon M."/>
            <person name="Kuras R."/>
            <person name="Lefebvre P.A."/>
            <person name="Lemaire S.D."/>
            <person name="Lobanov A.V."/>
            <person name="Lohr M."/>
            <person name="Manuell A."/>
            <person name="Meier I."/>
            <person name="Mets L."/>
            <person name="Mittag M."/>
            <person name="Mittelmeier T."/>
            <person name="Moroney J.V."/>
            <person name="Moseley J."/>
            <person name="Napoli C."/>
            <person name="Nedelcu A.M."/>
            <person name="Niyogi K."/>
            <person name="Novoselov S.V."/>
            <person name="Paulsen I.T."/>
            <person name="Pazour G."/>
            <person name="Purton S."/>
            <person name="Ral J.P."/>
            <person name="Riano-Pachon D.M."/>
            <person name="Riekhof W."/>
            <person name="Rymarquis L."/>
            <person name="Schroda M."/>
            <person name="Stern D."/>
            <person name="Umen J."/>
            <person name="Willows R."/>
            <person name="Wilson N."/>
            <person name="Zimmer S.L."/>
            <person name="Allmer J."/>
            <person name="Balk J."/>
            <person name="Bisova K."/>
            <person name="Chen C.J."/>
            <person name="Elias M."/>
            <person name="Gendler K."/>
            <person name="Hauser C."/>
            <person name="Lamb M.R."/>
            <person name="Ledford H."/>
            <person name="Long J.C."/>
            <person name="Minagawa J."/>
            <person name="Page M.D."/>
            <person name="Pan J."/>
            <person name="Pootakham W."/>
            <person name="Roje S."/>
            <person name="Rose A."/>
            <person name="Stahlberg E."/>
            <person name="Terauchi A.M."/>
            <person name="Yang P."/>
            <person name="Ball S."/>
            <person name="Bowler C."/>
            <person name="Dieckmann C.L."/>
            <person name="Gladyshev V.N."/>
            <person name="Green P."/>
            <person name="Jorgensen R."/>
            <person name="Mayfield S."/>
            <person name="Mueller-Roeber B."/>
            <person name="Rajamani S."/>
            <person name="Sayre R.T."/>
            <person name="Brokstein P."/>
            <person name="Dubchak I."/>
            <person name="Goodstein D."/>
            <person name="Hornick L."/>
            <person name="Huang Y.W."/>
            <person name="Jhaveri J."/>
            <person name="Luo Y."/>
            <person name="Martinez D."/>
            <person name="Ngau W.C."/>
            <person name="Otillar B."/>
            <person name="Poliakov A."/>
            <person name="Porter A."/>
            <person name="Szajkowski L."/>
            <person name="Werner G."/>
            <person name="Zhou K."/>
            <person name="Grigoriev I.V."/>
            <person name="Rokhsar D.S."/>
            <person name="Grossman A.R."/>
        </authorList>
    </citation>
    <scope>NUCLEOTIDE SEQUENCE [LARGE SCALE GENOMIC DNA]</scope>
    <source>
        <strain evidence="3">CC-503</strain>
    </source>
</reference>
<dbReference type="KEGG" id="cre:CHLRE_01g040900v5"/>
<organism evidence="2 3">
    <name type="scientific">Chlamydomonas reinhardtii</name>
    <name type="common">Chlamydomonas smithii</name>
    <dbReference type="NCBI Taxonomy" id="3055"/>
    <lineage>
        <taxon>Eukaryota</taxon>
        <taxon>Viridiplantae</taxon>
        <taxon>Chlorophyta</taxon>
        <taxon>core chlorophytes</taxon>
        <taxon>Chlorophyceae</taxon>
        <taxon>CS clade</taxon>
        <taxon>Chlamydomonadales</taxon>
        <taxon>Chlamydomonadaceae</taxon>
        <taxon>Chlamydomonas</taxon>
    </lineage>
</organism>
<dbReference type="GeneID" id="66052120"/>
<keyword evidence="3" id="KW-1185">Reference proteome</keyword>
<dbReference type="InParanoid" id="A0A2K3E7E4"/>
<accession>A0A2K3E7E4</accession>
<dbReference type="Gramene" id="PNW88702">
    <property type="protein sequence ID" value="PNW88702"/>
    <property type="gene ID" value="CHLRE_01g040900v5"/>
</dbReference>